<reference evidence="10" key="1">
    <citation type="journal article" date="2014" name="Int. J. Syst. Evol. Microbiol.">
        <title>Complete genome sequence of Corynebacterium casei LMG S-19264T (=DSM 44701T), isolated from a smear-ripened cheese.</title>
        <authorList>
            <consortium name="US DOE Joint Genome Institute (JGI-PGF)"/>
            <person name="Walter F."/>
            <person name="Albersmeier A."/>
            <person name="Kalinowski J."/>
            <person name="Ruckert C."/>
        </authorList>
    </citation>
    <scope>NUCLEOTIDE SEQUENCE</scope>
    <source>
        <strain evidence="10">JCM 14359</strain>
    </source>
</reference>
<evidence type="ECO:0000256" key="7">
    <source>
        <dbReference type="ARBA" id="ARBA00023308"/>
    </source>
</evidence>
<evidence type="ECO:0000256" key="1">
    <source>
        <dbReference type="ARBA" id="ARBA00009156"/>
    </source>
</evidence>
<dbReference type="SUPFAM" id="SSF53067">
    <property type="entry name" value="Actin-like ATPase domain"/>
    <property type="match status" value="2"/>
</dbReference>
<gene>
    <name evidence="10" type="primary">rhaB</name>
    <name evidence="10" type="ORF">GCM10008995_09280</name>
</gene>
<dbReference type="GO" id="GO:0005524">
    <property type="term" value="F:ATP binding"/>
    <property type="evidence" value="ECO:0007669"/>
    <property type="project" value="UniProtKB-KW"/>
</dbReference>
<dbReference type="GO" id="GO:0019301">
    <property type="term" value="P:rhamnose catabolic process"/>
    <property type="evidence" value="ECO:0007669"/>
    <property type="project" value="InterPro"/>
</dbReference>
<accession>A0A830EG24</accession>
<evidence type="ECO:0000256" key="3">
    <source>
        <dbReference type="ARBA" id="ARBA00022741"/>
    </source>
</evidence>
<dbReference type="InterPro" id="IPR013449">
    <property type="entry name" value="Rhamnulokinase"/>
</dbReference>
<dbReference type="PANTHER" id="PTHR10196:SF93">
    <property type="entry name" value="L-RHAMNULOKINASE"/>
    <property type="match status" value="1"/>
</dbReference>
<dbReference type="EMBL" id="BMOC01000004">
    <property type="protein sequence ID" value="GGJ01640.1"/>
    <property type="molecule type" value="Genomic_DNA"/>
</dbReference>
<proteinExistence type="inferred from homology"/>
<dbReference type="PANTHER" id="PTHR10196">
    <property type="entry name" value="SUGAR KINASE"/>
    <property type="match status" value="1"/>
</dbReference>
<comment type="caution">
    <text evidence="10">The sequence shown here is derived from an EMBL/GenBank/DDBJ whole genome shotgun (WGS) entry which is preliminary data.</text>
</comment>
<dbReference type="GO" id="GO:0004370">
    <property type="term" value="F:glycerol kinase activity"/>
    <property type="evidence" value="ECO:0007669"/>
    <property type="project" value="TreeGrafter"/>
</dbReference>
<dbReference type="GO" id="GO:0008993">
    <property type="term" value="F:rhamnulokinase activity"/>
    <property type="evidence" value="ECO:0007669"/>
    <property type="project" value="InterPro"/>
</dbReference>
<dbReference type="InterPro" id="IPR043129">
    <property type="entry name" value="ATPase_NBD"/>
</dbReference>
<keyword evidence="11" id="KW-1185">Reference proteome</keyword>
<dbReference type="CDD" id="cd07771">
    <property type="entry name" value="ASKHA_NBD_FGGY_RhaB-like"/>
    <property type="match status" value="1"/>
</dbReference>
<dbReference type="GO" id="GO:0006071">
    <property type="term" value="P:glycerol metabolic process"/>
    <property type="evidence" value="ECO:0007669"/>
    <property type="project" value="TreeGrafter"/>
</dbReference>
<dbReference type="Proteomes" id="UP000653099">
    <property type="component" value="Unassembled WGS sequence"/>
</dbReference>
<evidence type="ECO:0000256" key="6">
    <source>
        <dbReference type="ARBA" id="ARBA00023157"/>
    </source>
</evidence>
<keyword evidence="3" id="KW-0547">Nucleotide-binding</keyword>
<dbReference type="InterPro" id="IPR018485">
    <property type="entry name" value="FGGY_C"/>
</dbReference>
<evidence type="ECO:0000256" key="2">
    <source>
        <dbReference type="ARBA" id="ARBA00022679"/>
    </source>
</evidence>
<dbReference type="Gene3D" id="3.30.420.40">
    <property type="match status" value="2"/>
</dbReference>
<reference evidence="10" key="2">
    <citation type="submission" date="2020-09" db="EMBL/GenBank/DDBJ databases">
        <authorList>
            <person name="Sun Q."/>
            <person name="Ohkuma M."/>
        </authorList>
    </citation>
    <scope>NUCLEOTIDE SEQUENCE</scope>
    <source>
        <strain evidence="10">JCM 14359</strain>
    </source>
</reference>
<evidence type="ECO:0000259" key="8">
    <source>
        <dbReference type="Pfam" id="PF00370"/>
    </source>
</evidence>
<dbReference type="AlphaFoldDB" id="A0A830EG24"/>
<keyword evidence="2" id="KW-0808">Transferase</keyword>
<evidence type="ECO:0000256" key="4">
    <source>
        <dbReference type="ARBA" id="ARBA00022777"/>
    </source>
</evidence>
<dbReference type="GO" id="GO:0005829">
    <property type="term" value="C:cytosol"/>
    <property type="evidence" value="ECO:0007669"/>
    <property type="project" value="TreeGrafter"/>
</dbReference>
<name>A0A830EG24_9EURY</name>
<sequence>MYIGTVNDGGITIDPVGRFENRPVERGGRYVWDLDRLLENLRQEIDTVLDSRDVDTIAVDTWGVDFGLLADGEPLADPYSYRDPKLDATIGEITEAVSRFELFRRTGINHWNLPNTLWQYHHLATEQPDLLAQADRLVMMPQLIATQLGARLTGEPTIASTTQMLDPQTREWDRQLLDRLGLPTEPLPDLKPAGTTIGTLATADVDIVLPASHDTASAVAGLPLDDGSAFLSTGTWFIVGLELDSPVLTREAFEIGASNELGANDTVRFLSNINGFFLLEECREHWAADGDRPDYDTLLAAAAEATTDAVVNPDDPLFGIEGAMPDRIRRYCRQTDQPAPETRGAVVRVIVRSLATKAALQLADLTTAAGTSIDRLYLGGGGVRNDLFCHHLAAAVDLPVYAGAADATAVGNILLQAVAAGTVSNLTAGRRLVAEGLPLREYKPPTDVSAEAARDRMRGLCDRTIGDD</sequence>
<evidence type="ECO:0000256" key="5">
    <source>
        <dbReference type="ARBA" id="ARBA00022840"/>
    </source>
</evidence>
<keyword evidence="5" id="KW-0067">ATP-binding</keyword>
<dbReference type="Pfam" id="PF00370">
    <property type="entry name" value="FGGY_N"/>
    <property type="match status" value="1"/>
</dbReference>
<comment type="similarity">
    <text evidence="1">Belongs to the FGGY kinase family.</text>
</comment>
<keyword evidence="7" id="KW-0684">Rhamnose metabolism</keyword>
<feature type="domain" description="Carbohydrate kinase FGGY C-terminal" evidence="9">
    <location>
        <begin position="230"/>
        <end position="420"/>
    </location>
</feature>
<feature type="domain" description="Carbohydrate kinase FGGY N-terminal" evidence="8">
    <location>
        <begin position="28"/>
        <end position="202"/>
    </location>
</feature>
<protein>
    <submittedName>
        <fullName evidence="10">Rhamnulokinase</fullName>
    </submittedName>
</protein>
<organism evidence="10 11">
    <name type="scientific">Halobellus salinus</name>
    <dbReference type="NCBI Taxonomy" id="931585"/>
    <lineage>
        <taxon>Archaea</taxon>
        <taxon>Methanobacteriati</taxon>
        <taxon>Methanobacteriota</taxon>
        <taxon>Stenosarchaea group</taxon>
        <taxon>Halobacteria</taxon>
        <taxon>Halobacteriales</taxon>
        <taxon>Haloferacaceae</taxon>
        <taxon>Halobellus</taxon>
    </lineage>
</organism>
<dbReference type="Pfam" id="PF02782">
    <property type="entry name" value="FGGY_C"/>
    <property type="match status" value="1"/>
</dbReference>
<evidence type="ECO:0000259" key="9">
    <source>
        <dbReference type="Pfam" id="PF02782"/>
    </source>
</evidence>
<keyword evidence="6" id="KW-1015">Disulfide bond</keyword>
<evidence type="ECO:0000313" key="11">
    <source>
        <dbReference type="Proteomes" id="UP000653099"/>
    </source>
</evidence>
<dbReference type="InterPro" id="IPR018484">
    <property type="entry name" value="FGGY_N"/>
</dbReference>
<evidence type="ECO:0000313" key="10">
    <source>
        <dbReference type="EMBL" id="GGJ01640.1"/>
    </source>
</evidence>
<keyword evidence="4 10" id="KW-0418">Kinase</keyword>